<accession>A0AAV2ABL3</accession>
<dbReference type="AlphaFoldDB" id="A0AAV2ABL3"/>
<keyword evidence="2" id="KW-1185">Reference proteome</keyword>
<protein>
    <submittedName>
        <fullName evidence="1">Uncharacterized protein</fullName>
    </submittedName>
</protein>
<sequence length="32" mass="3526">MKWIPKKLNSCPSIPLGRVRVAAPVGDFNMSI</sequence>
<gene>
    <name evidence="1" type="ORF">LARSCL_LOCUS11531</name>
</gene>
<feature type="non-terminal residue" evidence="1">
    <location>
        <position position="32"/>
    </location>
</feature>
<dbReference type="EMBL" id="CAXIEN010000142">
    <property type="protein sequence ID" value="CAL1281381.1"/>
    <property type="molecule type" value="Genomic_DNA"/>
</dbReference>
<dbReference type="Proteomes" id="UP001497382">
    <property type="component" value="Unassembled WGS sequence"/>
</dbReference>
<proteinExistence type="predicted"/>
<evidence type="ECO:0000313" key="2">
    <source>
        <dbReference type="Proteomes" id="UP001497382"/>
    </source>
</evidence>
<reference evidence="1 2" key="1">
    <citation type="submission" date="2024-04" db="EMBL/GenBank/DDBJ databases">
        <authorList>
            <person name="Rising A."/>
            <person name="Reimegard J."/>
            <person name="Sonavane S."/>
            <person name="Akerstrom W."/>
            <person name="Nylinder S."/>
            <person name="Hedman E."/>
            <person name="Kallberg Y."/>
        </authorList>
    </citation>
    <scope>NUCLEOTIDE SEQUENCE [LARGE SCALE GENOMIC DNA]</scope>
</reference>
<name>A0AAV2ABL3_9ARAC</name>
<evidence type="ECO:0000313" key="1">
    <source>
        <dbReference type="EMBL" id="CAL1281381.1"/>
    </source>
</evidence>
<organism evidence="1 2">
    <name type="scientific">Larinioides sclopetarius</name>
    <dbReference type="NCBI Taxonomy" id="280406"/>
    <lineage>
        <taxon>Eukaryota</taxon>
        <taxon>Metazoa</taxon>
        <taxon>Ecdysozoa</taxon>
        <taxon>Arthropoda</taxon>
        <taxon>Chelicerata</taxon>
        <taxon>Arachnida</taxon>
        <taxon>Araneae</taxon>
        <taxon>Araneomorphae</taxon>
        <taxon>Entelegynae</taxon>
        <taxon>Araneoidea</taxon>
        <taxon>Araneidae</taxon>
        <taxon>Larinioides</taxon>
    </lineage>
</organism>
<comment type="caution">
    <text evidence="1">The sequence shown here is derived from an EMBL/GenBank/DDBJ whole genome shotgun (WGS) entry which is preliminary data.</text>
</comment>